<feature type="coiled-coil region" evidence="1">
    <location>
        <begin position="181"/>
        <end position="215"/>
    </location>
</feature>
<feature type="domain" description="Transposase IS110-like N-terminal" evidence="2">
    <location>
        <begin position="6"/>
        <end position="163"/>
    </location>
</feature>
<dbReference type="EMBL" id="BPUB01000003">
    <property type="protein sequence ID" value="GJG60169.1"/>
    <property type="molecule type" value="Genomic_DNA"/>
</dbReference>
<organism evidence="8 9">
    <name type="scientific">Prevotella lacticifex</name>
    <dbReference type="NCBI Taxonomy" id="2854755"/>
    <lineage>
        <taxon>Bacteria</taxon>
        <taxon>Pseudomonadati</taxon>
        <taxon>Bacteroidota</taxon>
        <taxon>Bacteroidia</taxon>
        <taxon>Bacteroidales</taxon>
        <taxon>Prevotellaceae</taxon>
        <taxon>Prevotella</taxon>
    </lineage>
</organism>
<evidence type="ECO:0000313" key="4">
    <source>
        <dbReference type="EMBL" id="GJG57231.1"/>
    </source>
</evidence>
<dbReference type="InterPro" id="IPR002525">
    <property type="entry name" value="Transp_IS110-like_N"/>
</dbReference>
<dbReference type="Pfam" id="PF02371">
    <property type="entry name" value="Transposase_20"/>
    <property type="match status" value="1"/>
</dbReference>
<dbReference type="RefSeq" id="WP_223928808.1">
    <property type="nucleotide sequence ID" value="NZ_BPTU01000001.1"/>
</dbReference>
<dbReference type="AlphaFoldDB" id="A0A9R1CYT9"/>
<gene>
    <name evidence="4" type="ORF">PRLR5076_00820</name>
    <name evidence="5" type="ORF">PRLR5076_00980</name>
    <name evidence="6" type="ORF">PRLR5076_11200</name>
    <name evidence="7" type="ORF">PRLR5076_21270</name>
    <name evidence="8" type="ORF">PRLR5076_30200</name>
</gene>
<dbReference type="PANTHER" id="PTHR33055">
    <property type="entry name" value="TRANSPOSASE FOR INSERTION SEQUENCE ELEMENT IS1111A"/>
    <property type="match status" value="1"/>
</dbReference>
<reference evidence="8" key="1">
    <citation type="journal article" date="2022" name="Int. J. Syst. Evol. Microbiol.">
        <title>Prevotella lacticifex sp. nov., isolated from the rumen of cows.</title>
        <authorList>
            <person name="Shinkai T."/>
            <person name="Ikeyama N."/>
            <person name="Kumagai M."/>
            <person name="Ohmori H."/>
            <person name="Sakamoto M."/>
            <person name="Ohkuma M."/>
            <person name="Mitsumori M."/>
        </authorList>
    </citation>
    <scope>NUCLEOTIDE SEQUENCE</scope>
    <source>
        <strain evidence="8">R5076</strain>
    </source>
</reference>
<dbReference type="PANTHER" id="PTHR33055:SF3">
    <property type="entry name" value="PUTATIVE TRANSPOSASE FOR IS117-RELATED"/>
    <property type="match status" value="1"/>
</dbReference>
<dbReference type="GO" id="GO:0003677">
    <property type="term" value="F:DNA binding"/>
    <property type="evidence" value="ECO:0007669"/>
    <property type="project" value="InterPro"/>
</dbReference>
<dbReference type="EMBL" id="BPUB01000001">
    <property type="protein sequence ID" value="GJG57231.1"/>
    <property type="molecule type" value="Genomic_DNA"/>
</dbReference>
<evidence type="ECO:0000313" key="9">
    <source>
        <dbReference type="Proteomes" id="UP000825483"/>
    </source>
</evidence>
<accession>A0A9R1CYT9</accession>
<evidence type="ECO:0000313" key="8">
    <source>
        <dbReference type="EMBL" id="GJG60169.1"/>
    </source>
</evidence>
<dbReference type="EMBL" id="BPUB01000001">
    <property type="protein sequence ID" value="GJG58269.1"/>
    <property type="molecule type" value="Genomic_DNA"/>
</dbReference>
<dbReference type="Pfam" id="PF01548">
    <property type="entry name" value="DEDD_Tnp_IS110"/>
    <property type="match status" value="1"/>
</dbReference>
<dbReference type="InterPro" id="IPR003346">
    <property type="entry name" value="Transposase_20"/>
</dbReference>
<evidence type="ECO:0000313" key="6">
    <source>
        <dbReference type="EMBL" id="GJG58269.1"/>
    </source>
</evidence>
<name>A0A9R1CYT9_9BACT</name>
<keyword evidence="1" id="KW-0175">Coiled coil</keyword>
<proteinExistence type="predicted"/>
<dbReference type="GO" id="GO:0006313">
    <property type="term" value="P:DNA transposition"/>
    <property type="evidence" value="ECO:0007669"/>
    <property type="project" value="InterPro"/>
</dbReference>
<feature type="domain" description="Transposase IS116/IS110/IS902 C-terminal" evidence="3">
    <location>
        <begin position="219"/>
        <end position="301"/>
    </location>
</feature>
<sequence length="364" mass="41636">MKKFCIGIDIAKKTFDATAIFVESIDSLNEVGYRQFENCPSGFRALVSWAKKLCKQCNGKLSEDGLFCMETTGGYDRQICMYLHDKGQNVWRESALQIHRSSGFRRGKNDKADSRNISEYAAKHQDKLVLFSPDPTVIMELKEIVNYRATMVERRKEAKTRLSEKKFTTVLGKSQTERVINKMSESEIKTLDEIIEKCNQEIERIINSDEDLKRNYLHMTSINGLGLVNAACIIAYSSNFKKITTPNKMSCYAGAHTFYDESGTSVHKKDPSKNVCCKMIKNNLRMAARSAIIYNREIKAYADRLEKKGKPYSIVLNNVINKLLHITYSLVKNDCDYEYNHELLRKLKTVEPVLKTEPSLEAAL</sequence>
<evidence type="ECO:0000259" key="3">
    <source>
        <dbReference type="Pfam" id="PF02371"/>
    </source>
</evidence>
<dbReference type="EMBL" id="BPUB01000001">
    <property type="protein sequence ID" value="GJG57247.1"/>
    <property type="molecule type" value="Genomic_DNA"/>
</dbReference>
<dbReference type="Proteomes" id="UP000825483">
    <property type="component" value="Unassembled WGS sequence"/>
</dbReference>
<comment type="caution">
    <text evidence="8">The sequence shown here is derived from an EMBL/GenBank/DDBJ whole genome shotgun (WGS) entry which is preliminary data.</text>
</comment>
<evidence type="ECO:0000313" key="5">
    <source>
        <dbReference type="EMBL" id="GJG57247.1"/>
    </source>
</evidence>
<evidence type="ECO:0000259" key="2">
    <source>
        <dbReference type="Pfam" id="PF01548"/>
    </source>
</evidence>
<keyword evidence="9" id="KW-1185">Reference proteome</keyword>
<dbReference type="GeneID" id="72468051"/>
<dbReference type="InterPro" id="IPR047650">
    <property type="entry name" value="Transpos_IS110"/>
</dbReference>
<dbReference type="Gene3D" id="3.30.420.240">
    <property type="match status" value="1"/>
</dbReference>
<evidence type="ECO:0000313" key="7">
    <source>
        <dbReference type="EMBL" id="GJG59276.1"/>
    </source>
</evidence>
<protein>
    <submittedName>
        <fullName evidence="8">IS110 family transposase</fullName>
    </submittedName>
</protein>
<evidence type="ECO:0000256" key="1">
    <source>
        <dbReference type="SAM" id="Coils"/>
    </source>
</evidence>
<dbReference type="GO" id="GO:0004803">
    <property type="term" value="F:transposase activity"/>
    <property type="evidence" value="ECO:0007669"/>
    <property type="project" value="InterPro"/>
</dbReference>
<dbReference type="EMBL" id="BPUB01000002">
    <property type="protein sequence ID" value="GJG59276.1"/>
    <property type="molecule type" value="Genomic_DNA"/>
</dbReference>